<dbReference type="SUPFAM" id="SSF51658">
    <property type="entry name" value="Xylose isomerase-like"/>
    <property type="match status" value="1"/>
</dbReference>
<dbReference type="STRING" id="1328313.DS2_13824"/>
<dbReference type="EMBL" id="ARZY01000028">
    <property type="protein sequence ID" value="EWH09156.1"/>
    <property type="molecule type" value="Genomic_DNA"/>
</dbReference>
<dbReference type="InterPro" id="IPR013022">
    <property type="entry name" value="Xyl_isomerase-like_TIM-brl"/>
</dbReference>
<evidence type="ECO:0000313" key="3">
    <source>
        <dbReference type="EMBL" id="EWH09156.1"/>
    </source>
</evidence>
<dbReference type="PATRIC" id="fig|1328313.3.peg.2819"/>
<name>W7QB27_9ALTE</name>
<keyword evidence="1" id="KW-0732">Signal</keyword>
<dbReference type="Pfam" id="PF01261">
    <property type="entry name" value="AP_endonuc_2"/>
    <property type="match status" value="1"/>
</dbReference>
<feature type="domain" description="Xylose isomerase-like TIM barrel" evidence="2">
    <location>
        <begin position="52"/>
        <end position="274"/>
    </location>
</feature>
<sequence length="290" mass="33004">MIKLTHKLFSTLILLSLSWISHAQDIQYSQLPISVQLHSVKDDVIADFEGTLRKIADIGFEGVEFAGRYGPYQNDPKGLKQFLNTLGLKVSGAHIGVPQLRGQKGDENLAFLKALGAKLLIIPHDPRIDNPAKIDELMQELTTLSEKVNEMGMHLGYHNHSKEFKTFKNSTYWDYLAQNTPKNFFLQLDIGWANYAGENPHEYIKKYPNRTLTTHIKIRTVKDKALMDKIDRSSAIVIGQDKFNWPALVKTMKDYGGTQWLVVEQEETHVGQTRMQAVEASYHGLKRLLN</sequence>
<comment type="caution">
    <text evidence="3">The sequence shown here is derived from an EMBL/GenBank/DDBJ whole genome shotgun (WGS) entry which is preliminary data.</text>
</comment>
<dbReference type="Gene3D" id="3.20.20.150">
    <property type="entry name" value="Divalent-metal-dependent TIM barrel enzymes"/>
    <property type="match status" value="1"/>
</dbReference>
<proteinExistence type="predicted"/>
<dbReference type="InterPro" id="IPR036237">
    <property type="entry name" value="Xyl_isomerase-like_sf"/>
</dbReference>
<accession>W7QB27</accession>
<dbReference type="OrthoDB" id="6258928at2"/>
<evidence type="ECO:0000256" key="1">
    <source>
        <dbReference type="SAM" id="SignalP"/>
    </source>
</evidence>
<dbReference type="AlphaFoldDB" id="W7QB27"/>
<organism evidence="3 4">
    <name type="scientific">Catenovulum agarivorans DS-2</name>
    <dbReference type="NCBI Taxonomy" id="1328313"/>
    <lineage>
        <taxon>Bacteria</taxon>
        <taxon>Pseudomonadati</taxon>
        <taxon>Pseudomonadota</taxon>
        <taxon>Gammaproteobacteria</taxon>
        <taxon>Alteromonadales</taxon>
        <taxon>Alteromonadaceae</taxon>
        <taxon>Catenovulum</taxon>
    </lineage>
</organism>
<dbReference type="PANTHER" id="PTHR12110">
    <property type="entry name" value="HYDROXYPYRUVATE ISOMERASE"/>
    <property type="match status" value="1"/>
</dbReference>
<evidence type="ECO:0000259" key="2">
    <source>
        <dbReference type="Pfam" id="PF01261"/>
    </source>
</evidence>
<reference evidence="3 4" key="1">
    <citation type="journal article" date="2014" name="Genome Announc.">
        <title>Draft Genome Sequence of the Agar-Degrading Bacterium Catenovulum sp. Strain DS-2, Isolated from Intestines of Haliotis diversicolor.</title>
        <authorList>
            <person name="Shan D."/>
            <person name="Li X."/>
            <person name="Gu Z."/>
            <person name="Wei G."/>
            <person name="Gao Z."/>
            <person name="Shao Z."/>
        </authorList>
    </citation>
    <scope>NUCLEOTIDE SEQUENCE [LARGE SCALE GENOMIC DNA]</scope>
    <source>
        <strain evidence="3 4">DS-2</strain>
    </source>
</reference>
<dbReference type="PANTHER" id="PTHR12110:SF41">
    <property type="entry name" value="INOSOSE DEHYDRATASE"/>
    <property type="match status" value="1"/>
</dbReference>
<protein>
    <recommendedName>
        <fullName evidence="2">Xylose isomerase-like TIM barrel domain-containing protein</fullName>
    </recommendedName>
</protein>
<gene>
    <name evidence="3" type="ORF">DS2_13824</name>
</gene>
<keyword evidence="4" id="KW-1185">Reference proteome</keyword>
<dbReference type="RefSeq" id="WP_035015416.1">
    <property type="nucleotide sequence ID" value="NZ_ARZY01000028.1"/>
</dbReference>
<evidence type="ECO:0000313" key="4">
    <source>
        <dbReference type="Proteomes" id="UP000019276"/>
    </source>
</evidence>
<dbReference type="eggNOG" id="COG1082">
    <property type="taxonomic scope" value="Bacteria"/>
</dbReference>
<feature type="signal peptide" evidence="1">
    <location>
        <begin position="1"/>
        <end position="23"/>
    </location>
</feature>
<dbReference type="Proteomes" id="UP000019276">
    <property type="component" value="Unassembled WGS sequence"/>
</dbReference>
<dbReference type="InterPro" id="IPR050312">
    <property type="entry name" value="IolE/XylAMocC-like"/>
</dbReference>
<feature type="chain" id="PRO_5004901052" description="Xylose isomerase-like TIM barrel domain-containing protein" evidence="1">
    <location>
        <begin position="24"/>
        <end position="290"/>
    </location>
</feature>